<comment type="similarity">
    <text evidence="1">Belongs to the 4-hydroxybenzoyl-CoA thioesterase family.</text>
</comment>
<dbReference type="EC" id="3.1.2.-" evidence="3"/>
<name>A0AAW7YY63_9ALTE</name>
<dbReference type="Gene3D" id="3.10.129.10">
    <property type="entry name" value="Hotdog Thioesterase"/>
    <property type="match status" value="1"/>
</dbReference>
<evidence type="ECO:0000256" key="1">
    <source>
        <dbReference type="ARBA" id="ARBA00005953"/>
    </source>
</evidence>
<reference evidence="3" key="1">
    <citation type="submission" date="2023-07" db="EMBL/GenBank/DDBJ databases">
        <title>Genome content predicts the carbon catabolic preferences of heterotrophic bacteria.</title>
        <authorList>
            <person name="Gralka M."/>
        </authorList>
    </citation>
    <scope>NUCLEOTIDE SEQUENCE</scope>
    <source>
        <strain evidence="3">F2M12</strain>
    </source>
</reference>
<dbReference type="Pfam" id="PF13279">
    <property type="entry name" value="4HBT_2"/>
    <property type="match status" value="1"/>
</dbReference>
<gene>
    <name evidence="3" type="ORF">Q4527_04880</name>
</gene>
<dbReference type="Proteomes" id="UP001170717">
    <property type="component" value="Unassembled WGS sequence"/>
</dbReference>
<dbReference type="GO" id="GO:0047617">
    <property type="term" value="F:fatty acyl-CoA hydrolase activity"/>
    <property type="evidence" value="ECO:0007669"/>
    <property type="project" value="TreeGrafter"/>
</dbReference>
<evidence type="ECO:0000313" key="3">
    <source>
        <dbReference type="EMBL" id="MDO6576712.1"/>
    </source>
</evidence>
<dbReference type="InterPro" id="IPR050563">
    <property type="entry name" value="4-hydroxybenzoyl-CoA_TE"/>
</dbReference>
<proteinExistence type="inferred from homology"/>
<organism evidence="3 4">
    <name type="scientific">Alteromonas stellipolaris</name>
    <dbReference type="NCBI Taxonomy" id="233316"/>
    <lineage>
        <taxon>Bacteria</taxon>
        <taxon>Pseudomonadati</taxon>
        <taxon>Pseudomonadota</taxon>
        <taxon>Gammaproteobacteria</taxon>
        <taxon>Alteromonadales</taxon>
        <taxon>Alteromonadaceae</taxon>
        <taxon>Alteromonas/Salinimonas group</taxon>
        <taxon>Alteromonas</taxon>
    </lineage>
</organism>
<dbReference type="AlphaFoldDB" id="A0AAW7YY63"/>
<keyword evidence="2 3" id="KW-0378">Hydrolase</keyword>
<accession>A0AAW7YY63</accession>
<evidence type="ECO:0000313" key="4">
    <source>
        <dbReference type="Proteomes" id="UP001170717"/>
    </source>
</evidence>
<dbReference type="EMBL" id="JAUOQI010000003">
    <property type="protein sequence ID" value="MDO6576712.1"/>
    <property type="molecule type" value="Genomic_DNA"/>
</dbReference>
<dbReference type="PANTHER" id="PTHR31793">
    <property type="entry name" value="4-HYDROXYBENZOYL-COA THIOESTERASE FAMILY MEMBER"/>
    <property type="match status" value="1"/>
</dbReference>
<protein>
    <submittedName>
        <fullName evidence="3">Thioesterase family protein</fullName>
        <ecNumber evidence="3">3.1.2.-</ecNumber>
    </submittedName>
</protein>
<dbReference type="CDD" id="cd00586">
    <property type="entry name" value="4HBT"/>
    <property type="match status" value="1"/>
</dbReference>
<sequence>MTDITPSLNDYPYHLEIATRWQDNDAYGHINNVMYYSFFDTAVNRFLIDEGGLNIQESSAVAYVVSSQCQYITPAAYPETIYVGLRVIKLGRSSVTYGLSVYAGEAKRRVAHGQFVHVFVDRLSDKAVPIPLNIKTALESICESIGEADNQGNAGGQ</sequence>
<dbReference type="PANTHER" id="PTHR31793:SF27">
    <property type="entry name" value="NOVEL THIOESTERASE SUPERFAMILY DOMAIN AND SAPOSIN A-TYPE DOMAIN CONTAINING PROTEIN (0610012H03RIK)"/>
    <property type="match status" value="1"/>
</dbReference>
<evidence type="ECO:0000256" key="2">
    <source>
        <dbReference type="ARBA" id="ARBA00022801"/>
    </source>
</evidence>
<comment type="caution">
    <text evidence="3">The sequence shown here is derived from an EMBL/GenBank/DDBJ whole genome shotgun (WGS) entry which is preliminary data.</text>
</comment>
<dbReference type="SUPFAM" id="SSF54637">
    <property type="entry name" value="Thioesterase/thiol ester dehydrase-isomerase"/>
    <property type="match status" value="1"/>
</dbReference>
<dbReference type="InterPro" id="IPR029069">
    <property type="entry name" value="HotDog_dom_sf"/>
</dbReference>
<dbReference type="GeneID" id="83260143"/>
<dbReference type="RefSeq" id="WP_061998105.1">
    <property type="nucleotide sequence ID" value="NZ_CANLMS010000005.1"/>
</dbReference>